<evidence type="ECO:0000313" key="3">
    <source>
        <dbReference type="Proteomes" id="UP001172155"/>
    </source>
</evidence>
<proteinExistence type="predicted"/>
<dbReference type="AlphaFoldDB" id="A0AA40K4Y2"/>
<gene>
    <name evidence="2" type="ORF">B0T18DRAFT_410798</name>
</gene>
<protein>
    <submittedName>
        <fullName evidence="2">Uncharacterized protein</fullName>
    </submittedName>
</protein>
<evidence type="ECO:0000313" key="2">
    <source>
        <dbReference type="EMBL" id="KAK0746070.1"/>
    </source>
</evidence>
<accession>A0AA40K4Y2</accession>
<organism evidence="2 3">
    <name type="scientific">Schizothecium vesticola</name>
    <dbReference type="NCBI Taxonomy" id="314040"/>
    <lineage>
        <taxon>Eukaryota</taxon>
        <taxon>Fungi</taxon>
        <taxon>Dikarya</taxon>
        <taxon>Ascomycota</taxon>
        <taxon>Pezizomycotina</taxon>
        <taxon>Sordariomycetes</taxon>
        <taxon>Sordariomycetidae</taxon>
        <taxon>Sordariales</taxon>
        <taxon>Schizotheciaceae</taxon>
        <taxon>Schizothecium</taxon>
    </lineage>
</organism>
<keyword evidence="1" id="KW-0812">Transmembrane</keyword>
<comment type="caution">
    <text evidence="2">The sequence shown here is derived from an EMBL/GenBank/DDBJ whole genome shotgun (WGS) entry which is preliminary data.</text>
</comment>
<feature type="transmembrane region" description="Helical" evidence="1">
    <location>
        <begin position="63"/>
        <end position="81"/>
    </location>
</feature>
<name>A0AA40K4Y2_9PEZI</name>
<evidence type="ECO:0000256" key="1">
    <source>
        <dbReference type="SAM" id="Phobius"/>
    </source>
</evidence>
<dbReference type="EMBL" id="JAUKUD010000004">
    <property type="protein sequence ID" value="KAK0746070.1"/>
    <property type="molecule type" value="Genomic_DNA"/>
</dbReference>
<dbReference type="Proteomes" id="UP001172155">
    <property type="component" value="Unassembled WGS sequence"/>
</dbReference>
<sequence>MMGRRMRRRQDVMTMRDARWGTRLPCERSPRGIILLVAVVVVGVILFRDSCLPASQGTKGCPPFFPLIFLSIPRTFTYIYIHQSKRT</sequence>
<keyword evidence="1" id="KW-1133">Transmembrane helix</keyword>
<keyword evidence="3" id="KW-1185">Reference proteome</keyword>
<reference evidence="2" key="1">
    <citation type="submission" date="2023-06" db="EMBL/GenBank/DDBJ databases">
        <title>Genome-scale phylogeny and comparative genomics of the fungal order Sordariales.</title>
        <authorList>
            <consortium name="Lawrence Berkeley National Laboratory"/>
            <person name="Hensen N."/>
            <person name="Bonometti L."/>
            <person name="Westerberg I."/>
            <person name="Brannstrom I.O."/>
            <person name="Guillou S."/>
            <person name="Cros-Aarteil S."/>
            <person name="Calhoun S."/>
            <person name="Haridas S."/>
            <person name="Kuo A."/>
            <person name="Mondo S."/>
            <person name="Pangilinan J."/>
            <person name="Riley R."/>
            <person name="LaButti K."/>
            <person name="Andreopoulos B."/>
            <person name="Lipzen A."/>
            <person name="Chen C."/>
            <person name="Yanf M."/>
            <person name="Daum C."/>
            <person name="Ng V."/>
            <person name="Clum A."/>
            <person name="Steindorff A."/>
            <person name="Ohm R."/>
            <person name="Martin F."/>
            <person name="Silar P."/>
            <person name="Natvig D."/>
            <person name="Lalanne C."/>
            <person name="Gautier V."/>
            <person name="Ament-velasquez S.L."/>
            <person name="Kruys A."/>
            <person name="Hutchinson M.I."/>
            <person name="Powell A.J."/>
            <person name="Barry K."/>
            <person name="Miller A.N."/>
            <person name="Grigoriev I.V."/>
            <person name="Debuchy R."/>
            <person name="Gladieux P."/>
            <person name="Thoren M.H."/>
            <person name="Johannesson H."/>
        </authorList>
    </citation>
    <scope>NUCLEOTIDE SEQUENCE</scope>
    <source>
        <strain evidence="2">SMH3187-1</strain>
    </source>
</reference>
<keyword evidence="1" id="KW-0472">Membrane</keyword>